<name>A0A2D0VJY9_9CAUD</name>
<keyword evidence="2" id="KW-1185">Reference proteome</keyword>
<evidence type="ECO:0000313" key="2">
    <source>
        <dbReference type="Proteomes" id="UP000231485"/>
    </source>
</evidence>
<dbReference type="RefSeq" id="YP_009792412.1">
    <property type="nucleotide sequence ID" value="NC_047858.1"/>
</dbReference>
<protein>
    <submittedName>
        <fullName evidence="1">Uncharacterized protein</fullName>
    </submittedName>
</protein>
<dbReference type="Proteomes" id="UP000231485">
    <property type="component" value="Genome"/>
</dbReference>
<accession>A0A2D0VJY9</accession>
<proteinExistence type="predicted"/>
<reference evidence="2" key="1">
    <citation type="submission" date="2016-03" db="EMBL/GenBank/DDBJ databases">
        <authorList>
            <person name="Ploux O."/>
        </authorList>
    </citation>
    <scope>NUCLEOTIDE SEQUENCE [LARGE SCALE GENOMIC DNA]</scope>
</reference>
<sequence>MLNRIDVHFKLLSAEKDIYFKRTWTTEPSDYPFIMGINIDGTMYYPDGNTMDNALYLIEGEHCKWHYIQDVLKETFKRDKECLYLTFQPLIKLHYDDGSVKELDTKDDWFSFDWHEGYDWSLEERLNQLFFETEQAGEAIGDNVEDLEEWLESNLLTWSWDNVSMS</sequence>
<evidence type="ECO:0000313" key="1">
    <source>
        <dbReference type="EMBL" id="ANU80086.1"/>
    </source>
</evidence>
<organism evidence="1 2">
    <name type="scientific">Proteus phage PM 116</name>
    <dbReference type="NCBI Taxonomy" id="1837877"/>
    <lineage>
        <taxon>Viruses</taxon>
        <taxon>Duplodnaviria</taxon>
        <taxon>Heunggongvirae</taxon>
        <taxon>Uroviricota</taxon>
        <taxon>Caudoviricetes</taxon>
        <taxon>Autographivirales</taxon>
        <taxon>Autosignataviridae</taxon>
        <taxon>Molineuxvirinae</taxon>
        <taxon>Acadevirus</taxon>
        <taxon>Acadevirus PM116</taxon>
    </lineage>
</organism>
<dbReference type="GeneID" id="54982617"/>
<dbReference type="EMBL" id="KU946962">
    <property type="protein sequence ID" value="ANU80086.1"/>
    <property type="molecule type" value="Genomic_DNA"/>
</dbReference>
<dbReference type="KEGG" id="vg:54982617"/>